<dbReference type="Pfam" id="PF13637">
    <property type="entry name" value="Ank_4"/>
    <property type="match status" value="3"/>
</dbReference>
<protein>
    <submittedName>
        <fullName evidence="4">Uncharacterized protein</fullName>
    </submittedName>
</protein>
<name>A0AAN0JNL1_AMPQE</name>
<proteinExistence type="predicted"/>
<reference evidence="5" key="1">
    <citation type="journal article" date="2010" name="Nature">
        <title>The Amphimedon queenslandica genome and the evolution of animal complexity.</title>
        <authorList>
            <person name="Srivastava M."/>
            <person name="Simakov O."/>
            <person name="Chapman J."/>
            <person name="Fahey B."/>
            <person name="Gauthier M.E."/>
            <person name="Mitros T."/>
            <person name="Richards G.S."/>
            <person name="Conaco C."/>
            <person name="Dacre M."/>
            <person name="Hellsten U."/>
            <person name="Larroux C."/>
            <person name="Putnam N.H."/>
            <person name="Stanke M."/>
            <person name="Adamska M."/>
            <person name="Darling A."/>
            <person name="Degnan S.M."/>
            <person name="Oakley T.H."/>
            <person name="Plachetzki D.C."/>
            <person name="Zhai Y."/>
            <person name="Adamski M."/>
            <person name="Calcino A."/>
            <person name="Cummins S.F."/>
            <person name="Goodstein D.M."/>
            <person name="Harris C."/>
            <person name="Jackson D.J."/>
            <person name="Leys S.P."/>
            <person name="Shu S."/>
            <person name="Woodcroft B.J."/>
            <person name="Vervoort M."/>
            <person name="Kosik K.S."/>
            <person name="Manning G."/>
            <person name="Degnan B.M."/>
            <person name="Rokhsar D.S."/>
        </authorList>
    </citation>
    <scope>NUCLEOTIDE SEQUENCE [LARGE SCALE GENOMIC DNA]</scope>
</reference>
<feature type="repeat" description="ANK" evidence="3">
    <location>
        <begin position="1493"/>
        <end position="1525"/>
    </location>
</feature>
<dbReference type="InterPro" id="IPR002110">
    <property type="entry name" value="Ankyrin_rpt"/>
</dbReference>
<dbReference type="InterPro" id="IPR036770">
    <property type="entry name" value="Ankyrin_rpt-contain_sf"/>
</dbReference>
<evidence type="ECO:0000313" key="5">
    <source>
        <dbReference type="Proteomes" id="UP000007879"/>
    </source>
</evidence>
<keyword evidence="2 3" id="KW-0040">ANK repeat</keyword>
<dbReference type="Pfam" id="PF00023">
    <property type="entry name" value="Ank"/>
    <property type="match status" value="2"/>
</dbReference>
<dbReference type="Pfam" id="PF12796">
    <property type="entry name" value="Ank_2"/>
    <property type="match status" value="6"/>
</dbReference>
<feature type="repeat" description="ANK" evidence="3">
    <location>
        <begin position="866"/>
        <end position="898"/>
    </location>
</feature>
<feature type="repeat" description="ANK" evidence="3">
    <location>
        <begin position="998"/>
        <end position="1030"/>
    </location>
</feature>
<evidence type="ECO:0000256" key="1">
    <source>
        <dbReference type="ARBA" id="ARBA00022737"/>
    </source>
</evidence>
<feature type="repeat" description="ANK" evidence="3">
    <location>
        <begin position="1262"/>
        <end position="1294"/>
    </location>
</feature>
<dbReference type="GeneID" id="100637643"/>
<sequence length="1827" mass="203392">MTQDIITGIKERGSIEEDVMSTVAQHCLDYNPDITWSIIRTSLLNANEHILAQQILTDSNKKGPQVNATKTVKATLKRHYSCLLHATRCCLNSVSAEFYSKGFITEDVKSSPSFHGIEKEFRESLSLCEEDMTKLEENCRNFVHCLAKAGGPAKNAAIALAEDWKSEVMNKHNLKWSLIIDIETSTDLSIPPKILLSIDDEKPQELEYFFKEFLSLMLDIRKYYNKHYNVKDIAGFVTDYLEKRPTTELLTNCKDINSLFELVRPHYSFFDFDLLEYLAKQFPLKKDCKLELKFNSYVQKLQQFKNSTSIEQMKNAIKLVPLPHEASQIHCKIVIKLTGSWEKKTVENLKIIIEYLDAERARLIEIDEGSIVVTFLAFSKSQFLIDKVQNKSQFIQYLGIFEIIINDEVIINGEEDVNFTFEESLLHAINHIDSDAEYERVALLLIELKIKLNYQNTDGQTALMLASEGGHIEIFKSLLQSGTNPFVQLQVNKGYIGLNYLACTALSQHIYKSIGGEKIIPQDDTSVEEMLEMAVKERGVSSHSYEPFMHVVKNKIKFQWLQDCFYALDSSFLDAATNLLTSKALVTEAKLYFQSYIKEGATCESAHQLVQLLQPHYSCLNINLLTIPCTITEPIKEQVEEYNTNLKMFKDTTSLLELAIMTRGMQYPDGVGCSKLTLRFNKPWCSRRIAELNTMENFFLLPISSFLILQEAHCNTSNLTCTYLLPQLNSQISIEGVFEQRDFLYKIGVFEIMIDDIPIMMEDENKSFTFEGVLQETHQSNNVSLVLFLLELHVSLSLKNDSTDFIIASKKGDFLTVQSIINKRPNFSFQNNDGWLALMAASTNGYHKVVELLLSKDPDTNFQDNNGWTALMSASCHGHHQVVELLLSKDPDINIQNNDGWAALILASCHGHHQVVELLLSKDPDINIQNNDGWAALILASCHGHHQVVELLLSKDPDINIQNNDGWAALILASCHGHHQVVELLLSKDPDINIQNKNGMTALMSGSANGHHQVVKLLLSKDPDINIQNNDGWAALILASCHGHHQVVELLLSKDPDINIKDKNGMTALMSGSANGHHQVVKLLLSKDPDINIQNNDGCTTLMIASDNGYHQVVELLLSKNPDIKIQDNNRWTALMVASGNGHHQVVELLLSKDPDINIQDKNGGTALMSGSANGHHQVVKLLLSKDPDTNIQNNDGWAALILASCHGHHQVVELLLSKDPDINIQDKNGMTALMSGSANGHHQVVKLLLSKDPDINIQNNDGCTTLMIASDNGYHQVVELLLSKNPDIKIQDNNGWTALMVASGNGHHQVVELLLSKNPDINIQDKNGGTALMSGSANGHHQVVKLLLGKYPDINMQNNDGCTTLMIASNNGHHQVVELLLSKNPDINIQDNNGWTALMVASGKGYHKVVELLLSKNPYINIQDNNGWTALMAASCNGHLQVVELLLSKDSDINIQGIVGWTALMYAIHHGHHQVVELLLSKDADINIKDNVGWTALMYASGNGHHQVVKLLLSKDPDINIQNNDGLTALMVASTNGHHQVVELLLSKDPDINIRNNDGASAFSISLIFSKYYITKLLASVADIALDQHAPFLGKECSGNYIKILELFLDSHPNHIHTFDGKKLHSLAVAAGFNNFDAVEILIKKCDITPEHIMSAFTIACYEGHSSMIILISEKITTLSSNKRKLLVAAAKGDLGTLTSMISVYGMSPDAPLVAGITPLMIGASCGNAKIVKALIQAGADVNKRNDEGLNVLDIVDEIDWYDRSDIKQMLMITGTPAKKPIRATRSIKTLYGIFGINKVKSFIKNIRTERDEDDVTPGWLIGRVC</sequence>
<feature type="repeat" description="ANK" evidence="3">
    <location>
        <begin position="1229"/>
        <end position="1261"/>
    </location>
</feature>
<accession>A0AAN0JNL1</accession>
<dbReference type="PROSITE" id="PS50088">
    <property type="entry name" value="ANK_REPEAT"/>
    <property type="match status" value="24"/>
</dbReference>
<feature type="repeat" description="ANK" evidence="3">
    <location>
        <begin position="1460"/>
        <end position="1492"/>
    </location>
</feature>
<dbReference type="PANTHER" id="PTHR24166">
    <property type="entry name" value="ROLLING PEBBLES, ISOFORM B"/>
    <property type="match status" value="1"/>
</dbReference>
<feature type="repeat" description="ANK" evidence="3">
    <location>
        <begin position="1394"/>
        <end position="1426"/>
    </location>
</feature>
<keyword evidence="5" id="KW-1185">Reference proteome</keyword>
<dbReference type="Gene3D" id="1.25.40.20">
    <property type="entry name" value="Ankyrin repeat-containing domain"/>
    <property type="match status" value="11"/>
</dbReference>
<feature type="repeat" description="ANK" evidence="3">
    <location>
        <begin position="1427"/>
        <end position="1459"/>
    </location>
</feature>
<feature type="repeat" description="ANK" evidence="3">
    <location>
        <begin position="1196"/>
        <end position="1228"/>
    </location>
</feature>
<dbReference type="RefSeq" id="XP_019858357.1">
    <property type="nucleotide sequence ID" value="XM_020002798.1"/>
</dbReference>
<feature type="repeat" description="ANK" evidence="3">
    <location>
        <begin position="1064"/>
        <end position="1096"/>
    </location>
</feature>
<evidence type="ECO:0000313" key="4">
    <source>
        <dbReference type="EnsemblMetazoa" id="XP_019858357.1"/>
    </source>
</evidence>
<feature type="repeat" description="ANK" evidence="3">
    <location>
        <begin position="1097"/>
        <end position="1129"/>
    </location>
</feature>
<feature type="repeat" description="ANK" evidence="3">
    <location>
        <begin position="1163"/>
        <end position="1195"/>
    </location>
</feature>
<feature type="repeat" description="ANK" evidence="3">
    <location>
        <begin position="1526"/>
        <end position="1558"/>
    </location>
</feature>
<feature type="repeat" description="ANK" evidence="3">
    <location>
        <begin position="1295"/>
        <end position="1327"/>
    </location>
</feature>
<feature type="repeat" description="ANK" evidence="3">
    <location>
        <begin position="1361"/>
        <end position="1393"/>
    </location>
</feature>
<organism evidence="4 5">
    <name type="scientific">Amphimedon queenslandica</name>
    <name type="common">Sponge</name>
    <dbReference type="NCBI Taxonomy" id="400682"/>
    <lineage>
        <taxon>Eukaryota</taxon>
        <taxon>Metazoa</taxon>
        <taxon>Porifera</taxon>
        <taxon>Demospongiae</taxon>
        <taxon>Heteroscleromorpha</taxon>
        <taxon>Haplosclerida</taxon>
        <taxon>Niphatidae</taxon>
        <taxon>Amphimedon</taxon>
    </lineage>
</organism>
<dbReference type="SMART" id="SM00248">
    <property type="entry name" value="ANK"/>
    <property type="match status" value="27"/>
</dbReference>
<dbReference type="EnsemblMetazoa" id="XM_020002798.1">
    <property type="protein sequence ID" value="XP_019858357.1"/>
    <property type="gene ID" value="LOC100637643"/>
</dbReference>
<evidence type="ECO:0000256" key="2">
    <source>
        <dbReference type="ARBA" id="ARBA00023043"/>
    </source>
</evidence>
<dbReference type="InterPro" id="IPR050889">
    <property type="entry name" value="Dendritic_Spine_Reg/Scaffold"/>
</dbReference>
<dbReference type="PRINTS" id="PR01415">
    <property type="entry name" value="ANKYRIN"/>
</dbReference>
<feature type="repeat" description="ANK" evidence="3">
    <location>
        <begin position="1130"/>
        <end position="1162"/>
    </location>
</feature>
<feature type="repeat" description="ANK" evidence="3">
    <location>
        <begin position="1031"/>
        <end position="1063"/>
    </location>
</feature>
<dbReference type="Proteomes" id="UP000007879">
    <property type="component" value="Unassembled WGS sequence"/>
</dbReference>
<dbReference type="KEGG" id="aqu:100637643"/>
<feature type="repeat" description="ANK" evidence="3">
    <location>
        <begin position="833"/>
        <end position="865"/>
    </location>
</feature>
<reference evidence="4" key="2">
    <citation type="submission" date="2024-06" db="UniProtKB">
        <authorList>
            <consortium name="EnsemblMetazoa"/>
        </authorList>
    </citation>
    <scope>IDENTIFICATION</scope>
</reference>
<feature type="repeat" description="ANK" evidence="3">
    <location>
        <begin position="458"/>
        <end position="484"/>
    </location>
</feature>
<feature type="repeat" description="ANK" evidence="3">
    <location>
        <begin position="932"/>
        <end position="964"/>
    </location>
</feature>
<feature type="repeat" description="ANK" evidence="3">
    <location>
        <begin position="1716"/>
        <end position="1748"/>
    </location>
</feature>
<feature type="repeat" description="ANK" evidence="3">
    <location>
        <begin position="899"/>
        <end position="931"/>
    </location>
</feature>
<feature type="repeat" description="ANK" evidence="3">
    <location>
        <begin position="965"/>
        <end position="997"/>
    </location>
</feature>
<dbReference type="SUPFAM" id="SSF48403">
    <property type="entry name" value="Ankyrin repeat"/>
    <property type="match status" value="4"/>
</dbReference>
<dbReference type="PANTHER" id="PTHR24166:SF48">
    <property type="entry name" value="PROTEIN VAPYRIN"/>
    <property type="match status" value="1"/>
</dbReference>
<dbReference type="PROSITE" id="PS50297">
    <property type="entry name" value="ANK_REP_REGION"/>
    <property type="match status" value="23"/>
</dbReference>
<feature type="repeat" description="ANK" evidence="3">
    <location>
        <begin position="1328"/>
        <end position="1360"/>
    </location>
</feature>
<keyword evidence="1" id="KW-0677">Repeat</keyword>
<evidence type="ECO:0000256" key="3">
    <source>
        <dbReference type="PROSITE-ProRule" id="PRU00023"/>
    </source>
</evidence>